<proteinExistence type="predicted"/>
<dbReference type="OrthoDB" id="8961678at2759"/>
<evidence type="ECO:0000313" key="3">
    <source>
        <dbReference type="EMBL" id="GCC28039.1"/>
    </source>
</evidence>
<accession>A0A401SCA4</accession>
<feature type="coiled-coil region" evidence="1">
    <location>
        <begin position="160"/>
        <end position="194"/>
    </location>
</feature>
<keyword evidence="4" id="KW-1185">Reference proteome</keyword>
<protein>
    <submittedName>
        <fullName evidence="3">Uncharacterized protein</fullName>
    </submittedName>
</protein>
<dbReference type="EMBL" id="BEZZ01000189">
    <property type="protein sequence ID" value="GCC28039.1"/>
    <property type="molecule type" value="Genomic_DNA"/>
</dbReference>
<evidence type="ECO:0000313" key="4">
    <source>
        <dbReference type="Proteomes" id="UP000287033"/>
    </source>
</evidence>
<reference evidence="3 4" key="1">
    <citation type="journal article" date="2018" name="Nat. Ecol. Evol.">
        <title>Shark genomes provide insights into elasmobranch evolution and the origin of vertebrates.</title>
        <authorList>
            <person name="Hara Y"/>
            <person name="Yamaguchi K"/>
            <person name="Onimaru K"/>
            <person name="Kadota M"/>
            <person name="Koyanagi M"/>
            <person name="Keeley SD"/>
            <person name="Tatsumi K"/>
            <person name="Tanaka K"/>
            <person name="Motone F"/>
            <person name="Kageyama Y"/>
            <person name="Nozu R"/>
            <person name="Adachi N"/>
            <person name="Nishimura O"/>
            <person name="Nakagawa R"/>
            <person name="Tanegashima C"/>
            <person name="Kiyatake I"/>
            <person name="Matsumoto R"/>
            <person name="Murakumo K"/>
            <person name="Nishida K"/>
            <person name="Terakita A"/>
            <person name="Kuratani S"/>
            <person name="Sato K"/>
            <person name="Hyodo S Kuraku.S."/>
        </authorList>
    </citation>
    <scope>NUCLEOTIDE SEQUENCE [LARGE SCALE GENOMIC DNA]</scope>
</reference>
<comment type="caution">
    <text evidence="3">The sequence shown here is derived from an EMBL/GenBank/DDBJ whole genome shotgun (WGS) entry which is preliminary data.</text>
</comment>
<feature type="compositionally biased region" description="Acidic residues" evidence="2">
    <location>
        <begin position="260"/>
        <end position="269"/>
    </location>
</feature>
<organism evidence="3 4">
    <name type="scientific">Chiloscyllium punctatum</name>
    <name type="common">Brownbanded bambooshark</name>
    <name type="synonym">Hemiscyllium punctatum</name>
    <dbReference type="NCBI Taxonomy" id="137246"/>
    <lineage>
        <taxon>Eukaryota</taxon>
        <taxon>Metazoa</taxon>
        <taxon>Chordata</taxon>
        <taxon>Craniata</taxon>
        <taxon>Vertebrata</taxon>
        <taxon>Chondrichthyes</taxon>
        <taxon>Elasmobranchii</taxon>
        <taxon>Galeomorphii</taxon>
        <taxon>Galeoidea</taxon>
        <taxon>Orectolobiformes</taxon>
        <taxon>Hemiscylliidae</taxon>
        <taxon>Chiloscyllium</taxon>
    </lineage>
</organism>
<gene>
    <name evidence="3" type="ORF">chiPu_0006465</name>
</gene>
<evidence type="ECO:0000256" key="1">
    <source>
        <dbReference type="SAM" id="Coils"/>
    </source>
</evidence>
<dbReference type="OMA" id="HICNEME"/>
<dbReference type="Proteomes" id="UP000287033">
    <property type="component" value="Unassembled WGS sequence"/>
</dbReference>
<evidence type="ECO:0000256" key="2">
    <source>
        <dbReference type="SAM" id="MobiDB-lite"/>
    </source>
</evidence>
<keyword evidence="1" id="KW-0175">Coiled coil</keyword>
<dbReference type="AlphaFoldDB" id="A0A401SCA4"/>
<name>A0A401SCA4_CHIPU</name>
<feature type="coiled-coil region" evidence="1">
    <location>
        <begin position="476"/>
        <end position="512"/>
    </location>
</feature>
<feature type="region of interest" description="Disordered" evidence="2">
    <location>
        <begin position="260"/>
        <end position="295"/>
    </location>
</feature>
<sequence length="580" mass="67166">MNKGTAVEILGRKFPVVRDNIVKTSEKWGKRTKKLLTKWPKDGTFDMHICNEMEGLIKNYKPRDKSKKRHQKRDQEMEILKLFRREGEELREVSQASVVMGRGAKEQTKLSQEIERQEKELSLYPDVKELGRPPPYSDEEAMKQCPMKKGTVEIRGQLEWEKSKEDRNKLREKREAERRERQEEIEAVQCVQEELRHEIDVLRMLREQKEYKEYLDCKRKVEQGRGEGDSVKIEEHVEKQVKKGAQMGLVGRVWEELEIESESESDGESSSDGLSMGKRSQRGKTLPPLIKGGRQPQYVPWGTQDLEVLKNVLPNLHEGAGKWIRAFEDETTGQLLAMGDLKALLVRLMGRPKLKEIMDRAGLKNVVDNPMVDGARFDRVRQRVWQALRDCYPPKMDSQALRGDPLGDNENLAAYLKRQLRKWRLETEQDIEGNQLLTTMFRNSIIEAMPSQVRSRLEEVVGLTSSMSHQEFRDHVAHAVERFRKTKEKLSEQQEEVQRKLAQMQLEELKKKEKEKGKKSFLVRITTRQLVVISSTAGHTPSSDKASPLYYYDLATASVRGTCPDETIDVTSEERAGLRL</sequence>